<organism evidence="1 2">
    <name type="scientific">Habropoda laboriosa</name>
    <dbReference type="NCBI Taxonomy" id="597456"/>
    <lineage>
        <taxon>Eukaryota</taxon>
        <taxon>Metazoa</taxon>
        <taxon>Ecdysozoa</taxon>
        <taxon>Arthropoda</taxon>
        <taxon>Hexapoda</taxon>
        <taxon>Insecta</taxon>
        <taxon>Pterygota</taxon>
        <taxon>Neoptera</taxon>
        <taxon>Endopterygota</taxon>
        <taxon>Hymenoptera</taxon>
        <taxon>Apocrita</taxon>
        <taxon>Aculeata</taxon>
        <taxon>Apoidea</taxon>
        <taxon>Anthophila</taxon>
        <taxon>Apidae</taxon>
        <taxon>Habropoda</taxon>
    </lineage>
</organism>
<accession>A0A0L7QRQ0</accession>
<dbReference type="AlphaFoldDB" id="A0A0L7QRQ0"/>
<evidence type="ECO:0000313" key="2">
    <source>
        <dbReference type="Proteomes" id="UP000053825"/>
    </source>
</evidence>
<protein>
    <submittedName>
        <fullName evidence="1">Uncharacterized protein</fullName>
    </submittedName>
</protein>
<keyword evidence="2" id="KW-1185">Reference proteome</keyword>
<dbReference type="Proteomes" id="UP000053825">
    <property type="component" value="Unassembled WGS sequence"/>
</dbReference>
<feature type="non-terminal residue" evidence="1">
    <location>
        <position position="1"/>
    </location>
</feature>
<reference evidence="1 2" key="1">
    <citation type="submission" date="2015-07" db="EMBL/GenBank/DDBJ databases">
        <title>The genome of Habropoda laboriosa.</title>
        <authorList>
            <person name="Pan H."/>
            <person name="Kapheim K."/>
        </authorList>
    </citation>
    <scope>NUCLEOTIDE SEQUENCE [LARGE SCALE GENOMIC DNA]</scope>
    <source>
        <strain evidence="1">0110345459</strain>
    </source>
</reference>
<evidence type="ECO:0000313" key="1">
    <source>
        <dbReference type="EMBL" id="KOC61224.1"/>
    </source>
</evidence>
<sequence length="50" mass="5468">PMVCCRHATIHQSGPFPVTAVAKNNPYISRPVATANYPQSCAGSRRRRTV</sequence>
<name>A0A0L7QRQ0_9HYME</name>
<proteinExistence type="predicted"/>
<gene>
    <name evidence="1" type="ORF">WH47_06710</name>
</gene>
<dbReference type="EMBL" id="KQ414778">
    <property type="protein sequence ID" value="KOC61224.1"/>
    <property type="molecule type" value="Genomic_DNA"/>
</dbReference>